<sequence>MRRVITLVLLSFIILVISACGLGTEINKPDLCGSIDLEENQECFDEIVYNPHYEGLDFVIYKLDVLPTVGTDDIVDMGEYDGKSYYFSSGTHYQFYKAVKEGVTIDLLQAIMDGWFTLEDIVNDFNIEELQSQEIVNIECDNPRETYYEGVCQIVVDEELLFKVQEIKNAMLGETSELSIISSPVLLGNSSLYGRIYSAPRVELLSAIKPFDNDAEWIHIQAKHYELLEEIVLNGYQSGNYENPMDFITNAEDLVQWFNFEGSQELNLIIDTQEETLFSRIIEYSDIELTDAVHVETVYTELNSENEIYLERYLQNLKVDSVDAEVFYENYGLFTFGYESNDIAFNKYQGSLLDANTSVLFTENYNLYSYRIRFFNDQEQVYLEGTINDLNGPKKNVVSRFNELTLQSSLTNSDIAEMLTLSYYASKYYLGDNAEIITGTTLRLDTTKLDSLFSVIPDIKYHISRLNSTPSSQKNALEHLNNVEINGEFFDLINDNNELDLTNFKYQYLIASRNAQEDYDRYKERLQNYEETGNFTYLRDLLTSIYDLRYAINQDPTLVNVVTDDTLEYSILQPELTIEYIYYTDNAGPNDIENVASIIMNELNVRYDYIINNENTIFNLNFMGQPIYFMDSGEFLLLIESRLYVD</sequence>
<protein>
    <submittedName>
        <fullName evidence="1">Uncharacterized protein</fullName>
    </submittedName>
</protein>
<dbReference type="EMBL" id="CP048914">
    <property type="protein sequence ID" value="QMS84261.1"/>
    <property type="molecule type" value="Genomic_DNA"/>
</dbReference>
<dbReference type="KEGG" id="xcl:G4Z02_00400"/>
<reference evidence="1 2" key="1">
    <citation type="submission" date="2020-02" db="EMBL/GenBank/DDBJ databases">
        <authorList>
            <person name="Zheng R.K."/>
            <person name="Sun C.M."/>
        </authorList>
    </citation>
    <scope>NUCLEOTIDE SEQUENCE [LARGE SCALE GENOMIC DNA]</scope>
    <source>
        <strain evidence="2">zrk13</strain>
    </source>
</reference>
<keyword evidence="2" id="KW-1185">Reference proteome</keyword>
<proteinExistence type="predicted"/>
<name>A0A7L7KNG3_9MOLU</name>
<dbReference type="RefSeq" id="WP_258877870.1">
    <property type="nucleotide sequence ID" value="NZ_CP048914.1"/>
</dbReference>
<evidence type="ECO:0000313" key="1">
    <source>
        <dbReference type="EMBL" id="QMS84261.1"/>
    </source>
</evidence>
<dbReference type="AlphaFoldDB" id="A0A7L7KNG3"/>
<organism evidence="1 2">
    <name type="scientific">Candidatus Xianfuyuplasma coldseepsis</name>
    <dbReference type="NCBI Taxonomy" id="2782163"/>
    <lineage>
        <taxon>Bacteria</taxon>
        <taxon>Bacillati</taxon>
        <taxon>Mycoplasmatota</taxon>
        <taxon>Mollicutes</taxon>
        <taxon>Candidatus Izemoplasmatales</taxon>
        <taxon>Candidatus Izemoplasmataceae</taxon>
        <taxon>Candidatus Xianfuyuplasma</taxon>
    </lineage>
</organism>
<dbReference type="PROSITE" id="PS51257">
    <property type="entry name" value="PROKAR_LIPOPROTEIN"/>
    <property type="match status" value="1"/>
</dbReference>
<accession>A0A7L7KNG3</accession>
<gene>
    <name evidence="1" type="ORF">G4Z02_00400</name>
</gene>
<dbReference type="Proteomes" id="UP000514720">
    <property type="component" value="Chromosome"/>
</dbReference>
<evidence type="ECO:0000313" key="2">
    <source>
        <dbReference type="Proteomes" id="UP000514720"/>
    </source>
</evidence>